<dbReference type="EMBL" id="ASHM01049713">
    <property type="protein sequence ID" value="PNX85836.1"/>
    <property type="molecule type" value="Genomic_DNA"/>
</dbReference>
<gene>
    <name evidence="1" type="ORF">L195_g041910</name>
</gene>
<dbReference type="AlphaFoldDB" id="A0A2K3M4X4"/>
<accession>A0A2K3M4X4</accession>
<reference evidence="1 2" key="2">
    <citation type="journal article" date="2017" name="Front. Plant Sci.">
        <title>Gene Classification and Mining of Molecular Markers Useful in Red Clover (Trifolium pratense) Breeding.</title>
        <authorList>
            <person name="Istvanek J."/>
            <person name="Dluhosova J."/>
            <person name="Dluhos P."/>
            <person name="Patkova L."/>
            <person name="Nedelnik J."/>
            <person name="Repkova J."/>
        </authorList>
    </citation>
    <scope>NUCLEOTIDE SEQUENCE [LARGE SCALE GENOMIC DNA]</scope>
    <source>
        <strain evidence="2">cv. Tatra</strain>
        <tissue evidence="1">Young leaves</tissue>
    </source>
</reference>
<dbReference type="STRING" id="57577.A0A2K3M4X4"/>
<dbReference type="Proteomes" id="UP000236291">
    <property type="component" value="Unassembled WGS sequence"/>
</dbReference>
<reference evidence="1 2" key="1">
    <citation type="journal article" date="2014" name="Am. J. Bot.">
        <title>Genome assembly and annotation for red clover (Trifolium pratense; Fabaceae).</title>
        <authorList>
            <person name="Istvanek J."/>
            <person name="Jaros M."/>
            <person name="Krenek A."/>
            <person name="Repkova J."/>
        </authorList>
    </citation>
    <scope>NUCLEOTIDE SEQUENCE [LARGE SCALE GENOMIC DNA]</scope>
    <source>
        <strain evidence="2">cv. Tatra</strain>
        <tissue evidence="1">Young leaves</tissue>
    </source>
</reference>
<dbReference type="ExpressionAtlas" id="A0A2K3M4X4">
    <property type="expression patterns" value="baseline"/>
</dbReference>
<protein>
    <submittedName>
        <fullName evidence="1">Regulator of nonsense transcripts-like protein</fullName>
    </submittedName>
</protein>
<proteinExistence type="predicted"/>
<evidence type="ECO:0000313" key="1">
    <source>
        <dbReference type="EMBL" id="PNX85836.1"/>
    </source>
</evidence>
<evidence type="ECO:0000313" key="2">
    <source>
        <dbReference type="Proteomes" id="UP000236291"/>
    </source>
</evidence>
<sequence length="122" mass="14151">MEKITIGAFEEGLKPDKLFDTILSWPLENVLNQNLYKEKVEKEQMMEKTSDASEEDDVKHAKFLDTVLSWPIEDVLNENLYKDKVLKIPETFQLAVDYKNSFIPLLFEETRADLSSSLYSVS</sequence>
<organism evidence="1 2">
    <name type="scientific">Trifolium pratense</name>
    <name type="common">Red clover</name>
    <dbReference type="NCBI Taxonomy" id="57577"/>
    <lineage>
        <taxon>Eukaryota</taxon>
        <taxon>Viridiplantae</taxon>
        <taxon>Streptophyta</taxon>
        <taxon>Embryophyta</taxon>
        <taxon>Tracheophyta</taxon>
        <taxon>Spermatophyta</taxon>
        <taxon>Magnoliopsida</taxon>
        <taxon>eudicotyledons</taxon>
        <taxon>Gunneridae</taxon>
        <taxon>Pentapetalae</taxon>
        <taxon>rosids</taxon>
        <taxon>fabids</taxon>
        <taxon>Fabales</taxon>
        <taxon>Fabaceae</taxon>
        <taxon>Papilionoideae</taxon>
        <taxon>50 kb inversion clade</taxon>
        <taxon>NPAAA clade</taxon>
        <taxon>Hologalegina</taxon>
        <taxon>IRL clade</taxon>
        <taxon>Trifolieae</taxon>
        <taxon>Trifolium</taxon>
    </lineage>
</organism>
<name>A0A2K3M4X4_TRIPR</name>
<comment type="caution">
    <text evidence="1">The sequence shown here is derived from an EMBL/GenBank/DDBJ whole genome shotgun (WGS) entry which is preliminary data.</text>
</comment>